<dbReference type="OrthoDB" id="5344095at2"/>
<dbReference type="NCBIfam" id="NF007714">
    <property type="entry name" value="PRK10410.1-2"/>
    <property type="match status" value="1"/>
</dbReference>
<organism evidence="1 2">
    <name type="scientific">Geovibrio thiophilus</name>
    <dbReference type="NCBI Taxonomy" id="139438"/>
    <lineage>
        <taxon>Bacteria</taxon>
        <taxon>Pseudomonadati</taxon>
        <taxon>Deferribacterota</taxon>
        <taxon>Deferribacteres</taxon>
        <taxon>Deferribacterales</taxon>
        <taxon>Geovibrionaceae</taxon>
        <taxon>Geovibrio</taxon>
    </lineage>
</organism>
<dbReference type="RefSeq" id="WP_128467813.1">
    <property type="nucleotide sequence ID" value="NZ_CP035108.1"/>
</dbReference>
<gene>
    <name evidence="1" type="ORF">EP073_09870</name>
</gene>
<accession>A0A3R5UWK7</accession>
<dbReference type="Proteomes" id="UP000287502">
    <property type="component" value="Chromosome"/>
</dbReference>
<reference evidence="1 2" key="1">
    <citation type="submission" date="2019-01" db="EMBL/GenBank/DDBJ databases">
        <title>Geovibrio thiophilus DSM 11263, complete genome.</title>
        <authorList>
            <person name="Spring S."/>
            <person name="Bunk B."/>
            <person name="Sproer C."/>
        </authorList>
    </citation>
    <scope>NUCLEOTIDE SEQUENCE [LARGE SCALE GENOMIC DNA]</scope>
    <source>
        <strain evidence="1 2">DSM 11263</strain>
    </source>
</reference>
<keyword evidence="2" id="KW-1185">Reference proteome</keyword>
<protein>
    <submittedName>
        <fullName evidence="1">Nitrous oxide-stimulated promoter family protein</fullName>
    </submittedName>
</protein>
<dbReference type="InterPro" id="IPR020483">
    <property type="entry name" value="Uncharacterised_YgbA"/>
</dbReference>
<sequence length="99" mass="12036">MKKEKRVIKDEKILRRFIGVFCRENHGSGKELCPECAELLAYALKRNEKCPLDPKPKCRDCKIHCYKAEMRRKIREVMKFSGIWHIKRGRLDWVLHYFW</sequence>
<dbReference type="EMBL" id="CP035108">
    <property type="protein sequence ID" value="QAR34508.1"/>
    <property type="molecule type" value="Genomic_DNA"/>
</dbReference>
<dbReference type="Pfam" id="PF11756">
    <property type="entry name" value="YgbA_NO"/>
    <property type="match status" value="1"/>
</dbReference>
<dbReference type="KEGG" id="gtl:EP073_09870"/>
<proteinExistence type="predicted"/>
<evidence type="ECO:0000313" key="2">
    <source>
        <dbReference type="Proteomes" id="UP000287502"/>
    </source>
</evidence>
<name>A0A3R5UWK7_9BACT</name>
<dbReference type="AlphaFoldDB" id="A0A3R5UWK7"/>
<evidence type="ECO:0000313" key="1">
    <source>
        <dbReference type="EMBL" id="QAR34508.1"/>
    </source>
</evidence>